<dbReference type="Proteomes" id="UP000801492">
    <property type="component" value="Unassembled WGS sequence"/>
</dbReference>
<feature type="domain" description="Olfactomedin-like" evidence="5">
    <location>
        <begin position="157"/>
        <end position="408"/>
    </location>
</feature>
<evidence type="ECO:0000256" key="1">
    <source>
        <dbReference type="ARBA" id="ARBA00004613"/>
    </source>
</evidence>
<comment type="caution">
    <text evidence="6">The sequence shown here is derived from an EMBL/GenBank/DDBJ whole genome shotgun (WGS) entry which is preliminary data.</text>
</comment>
<gene>
    <name evidence="6" type="ORF">ILUMI_11137</name>
</gene>
<dbReference type="AlphaFoldDB" id="A0A8K0CZ12"/>
<evidence type="ECO:0000259" key="5">
    <source>
        <dbReference type="PROSITE" id="PS51132"/>
    </source>
</evidence>
<protein>
    <recommendedName>
        <fullName evidence="5">Olfactomedin-like domain-containing protein</fullName>
    </recommendedName>
</protein>
<comment type="subcellular location">
    <subcellularLocation>
        <location evidence="1">Secreted</location>
    </subcellularLocation>
</comment>
<dbReference type="InterPro" id="IPR008160">
    <property type="entry name" value="Collagen"/>
</dbReference>
<dbReference type="Pfam" id="PF02191">
    <property type="entry name" value="OLF"/>
    <property type="match status" value="1"/>
</dbReference>
<keyword evidence="2" id="KW-0964">Secreted</keyword>
<dbReference type="PANTHER" id="PTHR23192">
    <property type="entry name" value="OLFACTOMEDIN-RELATED"/>
    <property type="match status" value="1"/>
</dbReference>
<dbReference type="GO" id="GO:0007165">
    <property type="term" value="P:signal transduction"/>
    <property type="evidence" value="ECO:0007669"/>
    <property type="project" value="TreeGrafter"/>
</dbReference>
<feature type="non-terminal residue" evidence="6">
    <location>
        <position position="409"/>
    </location>
</feature>
<dbReference type="InterPro" id="IPR003112">
    <property type="entry name" value="Olfac-like_dom"/>
</dbReference>
<evidence type="ECO:0000313" key="7">
    <source>
        <dbReference type="Proteomes" id="UP000801492"/>
    </source>
</evidence>
<dbReference type="PANTHER" id="PTHR23192:SF85">
    <property type="entry name" value="GLIOMEDIN"/>
    <property type="match status" value="1"/>
</dbReference>
<accession>A0A8K0CZ12</accession>
<dbReference type="InterPro" id="IPR050605">
    <property type="entry name" value="Olfactomedin-like_domain"/>
</dbReference>
<dbReference type="OrthoDB" id="6771947at2759"/>
<sequence length="409" mass="44362">NPGTPGYPGRPGSTGPRGAMRPQGPTGSQGVPGHQGAPGSPGPRGIPGDPGSPGIPGKPDILLVGPKGKQGSPGLDGMPGLQGLSGKEGPMGFPGEKGSPGPVGPPGPSGEKGAKGEPGLSGLPGIQSRADDASFNNLKVTKYGDASYQGYSPRINECNMYEIGNPVYFGSADQTILSWMVDSAPLIEEDYLKFWATSNDDFTLFEYDTNALFLSSKPSKSYELITGIESTANIIYEGSFFYKGMQRAPRILKFNFYNNTSQMLIIPKLTNSNMKQLYKTGRNYFDLSADDNGLWVIFAVPDSKNTAVAKIDANLFRVEYIWNITLDHQKYIEMFIAYGVLYAIDDFEEGRAKISVAVDLYTNTLLSPNIEGFGEFKYVTMAAYDFHKQQLLIWDNGYKLSFAMYCDSN</sequence>
<evidence type="ECO:0000256" key="4">
    <source>
        <dbReference type="SAM" id="MobiDB-lite"/>
    </source>
</evidence>
<name>A0A8K0CZ12_IGNLU</name>
<dbReference type="Pfam" id="PF01391">
    <property type="entry name" value="Collagen"/>
    <property type="match status" value="2"/>
</dbReference>
<dbReference type="PROSITE" id="PS51132">
    <property type="entry name" value="OLF"/>
    <property type="match status" value="1"/>
</dbReference>
<reference evidence="6" key="1">
    <citation type="submission" date="2019-08" db="EMBL/GenBank/DDBJ databases">
        <title>The genome of the North American firefly Photinus pyralis.</title>
        <authorList>
            <consortium name="Photinus pyralis genome working group"/>
            <person name="Fallon T.R."/>
            <person name="Sander Lower S.E."/>
            <person name="Weng J.-K."/>
        </authorList>
    </citation>
    <scope>NUCLEOTIDE SEQUENCE</scope>
    <source>
        <strain evidence="6">TRF0915ILg1</strain>
        <tissue evidence="6">Whole body</tissue>
    </source>
</reference>
<evidence type="ECO:0000256" key="2">
    <source>
        <dbReference type="ARBA" id="ARBA00022525"/>
    </source>
</evidence>
<proteinExistence type="predicted"/>
<keyword evidence="7" id="KW-1185">Reference proteome</keyword>
<evidence type="ECO:0000313" key="6">
    <source>
        <dbReference type="EMBL" id="KAF2895039.1"/>
    </source>
</evidence>
<organism evidence="6 7">
    <name type="scientific">Ignelater luminosus</name>
    <name type="common">Cucubano</name>
    <name type="synonym">Pyrophorus luminosus</name>
    <dbReference type="NCBI Taxonomy" id="2038154"/>
    <lineage>
        <taxon>Eukaryota</taxon>
        <taxon>Metazoa</taxon>
        <taxon>Ecdysozoa</taxon>
        <taxon>Arthropoda</taxon>
        <taxon>Hexapoda</taxon>
        <taxon>Insecta</taxon>
        <taxon>Pterygota</taxon>
        <taxon>Neoptera</taxon>
        <taxon>Endopterygota</taxon>
        <taxon>Coleoptera</taxon>
        <taxon>Polyphaga</taxon>
        <taxon>Elateriformia</taxon>
        <taxon>Elateroidea</taxon>
        <taxon>Elateridae</taxon>
        <taxon>Agrypninae</taxon>
        <taxon>Pyrophorini</taxon>
        <taxon>Ignelater</taxon>
    </lineage>
</organism>
<dbReference type="GO" id="GO:0005615">
    <property type="term" value="C:extracellular space"/>
    <property type="evidence" value="ECO:0007669"/>
    <property type="project" value="TreeGrafter"/>
</dbReference>
<dbReference type="EMBL" id="VTPC01006311">
    <property type="protein sequence ID" value="KAF2895039.1"/>
    <property type="molecule type" value="Genomic_DNA"/>
</dbReference>
<evidence type="ECO:0000256" key="3">
    <source>
        <dbReference type="PROSITE-ProRule" id="PRU00446"/>
    </source>
</evidence>
<comment type="caution">
    <text evidence="3">Lacks conserved residue(s) required for the propagation of feature annotation.</text>
</comment>
<feature type="region of interest" description="Disordered" evidence="4">
    <location>
        <begin position="1"/>
        <end position="128"/>
    </location>
</feature>
<dbReference type="SMART" id="SM00284">
    <property type="entry name" value="OLF"/>
    <property type="match status" value="1"/>
</dbReference>